<protein>
    <recommendedName>
        <fullName evidence="3">Arsenate reductase</fullName>
    </recommendedName>
</protein>
<organism evidence="1 2">
    <name type="scientific">Thermomonospora echinospora</name>
    <dbReference type="NCBI Taxonomy" id="1992"/>
    <lineage>
        <taxon>Bacteria</taxon>
        <taxon>Bacillati</taxon>
        <taxon>Actinomycetota</taxon>
        <taxon>Actinomycetes</taxon>
        <taxon>Streptosporangiales</taxon>
        <taxon>Thermomonosporaceae</taxon>
        <taxon>Thermomonospora</taxon>
    </lineage>
</organism>
<reference evidence="2" key="1">
    <citation type="submission" date="2016-10" db="EMBL/GenBank/DDBJ databases">
        <authorList>
            <person name="Varghese N."/>
            <person name="Submissions S."/>
        </authorList>
    </citation>
    <scope>NUCLEOTIDE SEQUENCE [LARGE SCALE GENOMIC DNA]</scope>
    <source>
        <strain evidence="2">DSM 43163</strain>
    </source>
</reference>
<evidence type="ECO:0000313" key="1">
    <source>
        <dbReference type="EMBL" id="SEG84926.1"/>
    </source>
</evidence>
<dbReference type="OrthoDB" id="8421706at2"/>
<dbReference type="AlphaFoldDB" id="A0A1H6DJU7"/>
<evidence type="ECO:0008006" key="3">
    <source>
        <dbReference type="Google" id="ProtNLM"/>
    </source>
</evidence>
<name>A0A1H6DJU7_9ACTN</name>
<keyword evidence="2" id="KW-1185">Reference proteome</keyword>
<dbReference type="EMBL" id="FNVO01000017">
    <property type="protein sequence ID" value="SEG84926.1"/>
    <property type="molecule type" value="Genomic_DNA"/>
</dbReference>
<dbReference type="RefSeq" id="WP_103942332.1">
    <property type="nucleotide sequence ID" value="NZ_FNVO01000017.1"/>
</dbReference>
<accession>A0A1H6DJU7</accession>
<sequence length="116" mass="12321">MTDQKITLDSAWVPSSCTLPTEQQPLRVAEFDAFFAEAVRTLERPAPTRLRLGLDAGPAVAARAAELTARENGCCSFFTFTLTITGDGMALEVEVPAGRVVVLDALQARAAGVGRV</sequence>
<evidence type="ECO:0000313" key="2">
    <source>
        <dbReference type="Proteomes" id="UP000236723"/>
    </source>
</evidence>
<proteinExistence type="predicted"/>
<dbReference type="Proteomes" id="UP000236723">
    <property type="component" value="Unassembled WGS sequence"/>
</dbReference>
<gene>
    <name evidence="1" type="ORF">SAMN04489712_11794</name>
</gene>